<reference evidence="1 2" key="1">
    <citation type="journal article" date="2014" name="BMC Genomics">
        <title>Adaptive genomic structural variation in the grape powdery mildew pathogen, Erysiphe necator.</title>
        <authorList>
            <person name="Jones L."/>
            <person name="Riaz S."/>
            <person name="Morales-Cruz A."/>
            <person name="Amrine K.C."/>
            <person name="McGuire B."/>
            <person name="Gubler W.D."/>
            <person name="Walker M.A."/>
            <person name="Cantu D."/>
        </authorList>
    </citation>
    <scope>NUCLEOTIDE SEQUENCE [LARGE SCALE GENOMIC DNA]</scope>
    <source>
        <strain evidence="2">c</strain>
    </source>
</reference>
<dbReference type="AlphaFoldDB" id="A0A0B1P7Q7"/>
<dbReference type="Proteomes" id="UP000030854">
    <property type="component" value="Unassembled WGS sequence"/>
</dbReference>
<name>A0A0B1P7Q7_UNCNE</name>
<dbReference type="STRING" id="52586.A0A0B1P7Q7"/>
<evidence type="ECO:0000313" key="2">
    <source>
        <dbReference type="Proteomes" id="UP000030854"/>
    </source>
</evidence>
<dbReference type="EMBL" id="JNVN01001877">
    <property type="protein sequence ID" value="KHJ32699.1"/>
    <property type="molecule type" value="Genomic_DNA"/>
</dbReference>
<gene>
    <name evidence="1" type="ORF">EV44_g1751</name>
</gene>
<organism evidence="1 2">
    <name type="scientific">Uncinula necator</name>
    <name type="common">Grape powdery mildew</name>
    <dbReference type="NCBI Taxonomy" id="52586"/>
    <lineage>
        <taxon>Eukaryota</taxon>
        <taxon>Fungi</taxon>
        <taxon>Dikarya</taxon>
        <taxon>Ascomycota</taxon>
        <taxon>Pezizomycotina</taxon>
        <taxon>Leotiomycetes</taxon>
        <taxon>Erysiphales</taxon>
        <taxon>Erysiphaceae</taxon>
        <taxon>Erysiphe</taxon>
    </lineage>
</organism>
<comment type="caution">
    <text evidence="1">The sequence shown here is derived from an EMBL/GenBank/DDBJ whole genome shotgun (WGS) entry which is preliminary data.</text>
</comment>
<protein>
    <submittedName>
        <fullName evidence="1">Uncharacterized protein</fullName>
    </submittedName>
</protein>
<keyword evidence="2" id="KW-1185">Reference proteome</keyword>
<accession>A0A0B1P7Q7</accession>
<evidence type="ECO:0000313" key="1">
    <source>
        <dbReference type="EMBL" id="KHJ32699.1"/>
    </source>
</evidence>
<proteinExistence type="predicted"/>
<sequence>MELILLEGTLTWMCRVNKSTPYLTFFSKEKEDSILEYDPADELEASSDHIPILTKFRIKLPTHKAGEPRSLWKKAEWEKVNQQLSTKLEELTRNTIPLSTTEAIDQRVAKITRTIHQTAEGLIPKVKPSRYAKPYWTIEFSRLVKEARKVRRR</sequence>
<dbReference type="HOGENOM" id="CLU_1714663_0_0_1"/>